<dbReference type="EMBL" id="VLKR01000014">
    <property type="protein sequence ID" value="TWI19155.1"/>
    <property type="molecule type" value="Genomic_DNA"/>
</dbReference>
<feature type="signal peptide" evidence="1">
    <location>
        <begin position="1"/>
        <end position="22"/>
    </location>
</feature>
<protein>
    <submittedName>
        <fullName evidence="2">Uncharacterized protein</fullName>
    </submittedName>
</protein>
<name>A0A562MGT7_9SPHI</name>
<keyword evidence="1" id="KW-0732">Signal</keyword>
<dbReference type="Pfam" id="PF20125">
    <property type="entry name" value="DUF6515"/>
    <property type="match status" value="1"/>
</dbReference>
<dbReference type="Proteomes" id="UP000315908">
    <property type="component" value="Unassembled WGS sequence"/>
</dbReference>
<gene>
    <name evidence="2" type="ORF">IQ31_02901</name>
</gene>
<evidence type="ECO:0000313" key="3">
    <source>
        <dbReference type="Proteomes" id="UP000315908"/>
    </source>
</evidence>
<dbReference type="InterPro" id="IPR045398">
    <property type="entry name" value="DUF6515"/>
</dbReference>
<feature type="chain" id="PRO_5021738324" evidence="1">
    <location>
        <begin position="23"/>
        <end position="170"/>
    </location>
</feature>
<dbReference type="RefSeq" id="WP_145328352.1">
    <property type="nucleotide sequence ID" value="NZ_VLKR01000014.1"/>
</dbReference>
<evidence type="ECO:0000256" key="1">
    <source>
        <dbReference type="SAM" id="SignalP"/>
    </source>
</evidence>
<reference evidence="2 3" key="1">
    <citation type="journal article" date="2015" name="Stand. Genomic Sci.">
        <title>Genomic Encyclopedia of Bacterial and Archaeal Type Strains, Phase III: the genomes of soil and plant-associated and newly described type strains.</title>
        <authorList>
            <person name="Whitman W.B."/>
            <person name="Woyke T."/>
            <person name="Klenk H.P."/>
            <person name="Zhou Y."/>
            <person name="Lilburn T.G."/>
            <person name="Beck B.J."/>
            <person name="De Vos P."/>
            <person name="Vandamme P."/>
            <person name="Eisen J.A."/>
            <person name="Garrity G."/>
            <person name="Hugenholtz P."/>
            <person name="Kyrpides N.C."/>
        </authorList>
    </citation>
    <scope>NUCLEOTIDE SEQUENCE [LARGE SCALE GENOMIC DNA]</scope>
    <source>
        <strain evidence="2 3">CGMCC 1.6855</strain>
    </source>
</reference>
<proteinExistence type="predicted"/>
<dbReference type="AlphaFoldDB" id="A0A562MGT7"/>
<evidence type="ECO:0000313" key="2">
    <source>
        <dbReference type="EMBL" id="TWI19155.1"/>
    </source>
</evidence>
<accession>A0A562MGT7</accession>
<comment type="caution">
    <text evidence="2">The sequence shown here is derived from an EMBL/GenBank/DDBJ whole genome shotgun (WGS) entry which is preliminary data.</text>
</comment>
<dbReference type="OrthoDB" id="826470at2"/>
<sequence length="170" mass="18966">MKNQKLFITLLLCIGLSSSVFAQRAIYTRNVSVVKRVPSTSALVVHGGINYHYYNGVYYKPYNGAFAVVVPPVGIHVNVLPVGYTTVLVGGRSYFYFDSTYYLEVQPNVYEVVAVPTSNKNNATAEILPKGAKVVVLNGKRYYKVDETYYEKQVSENGDITYKVVGKMQP</sequence>
<organism evidence="2 3">
    <name type="scientific">Sphingobacterium siyangense</name>
    <dbReference type="NCBI Taxonomy" id="459529"/>
    <lineage>
        <taxon>Bacteria</taxon>
        <taxon>Pseudomonadati</taxon>
        <taxon>Bacteroidota</taxon>
        <taxon>Sphingobacteriia</taxon>
        <taxon>Sphingobacteriales</taxon>
        <taxon>Sphingobacteriaceae</taxon>
        <taxon>Sphingobacterium</taxon>
    </lineage>
</organism>